<reference evidence="1 2" key="1">
    <citation type="submission" date="2023-01" db="EMBL/GenBank/DDBJ databases">
        <title>Novel diversity within Roseofilum (Cyanobacteria; Desertifilaceae) from marine benthic mats with descriptions of four novel species.</title>
        <authorList>
            <person name="Wang Y."/>
            <person name="Berthold D.E."/>
            <person name="Hu J."/>
            <person name="Lefler F.W."/>
            <person name="Laughinghouse H.D. IV."/>
        </authorList>
    </citation>
    <scope>NUCLEOTIDE SEQUENCE [LARGE SCALE GENOMIC DNA]</scope>
    <source>
        <strain evidence="1 2">BLCC-M91</strain>
    </source>
</reference>
<protein>
    <submittedName>
        <fullName evidence="1">Type II toxin-antitoxin system PemK/MazF family toxin</fullName>
    </submittedName>
</protein>
<gene>
    <name evidence="1" type="ORF">PJF56_04455</name>
</gene>
<evidence type="ECO:0000313" key="1">
    <source>
        <dbReference type="EMBL" id="MDJ1178110.1"/>
    </source>
</evidence>
<dbReference type="SUPFAM" id="SSF50118">
    <property type="entry name" value="Cell growth inhibitor/plasmid maintenance toxic component"/>
    <property type="match status" value="1"/>
</dbReference>
<dbReference type="EMBL" id="JAQPOK010000036">
    <property type="protein sequence ID" value="MDJ1178110.1"/>
    <property type="molecule type" value="Genomic_DNA"/>
</dbReference>
<organism evidence="1 2">
    <name type="scientific">Roseofilum halophilum BLCC-M91</name>
    <dbReference type="NCBI Taxonomy" id="3022259"/>
    <lineage>
        <taxon>Bacteria</taxon>
        <taxon>Bacillati</taxon>
        <taxon>Cyanobacteriota</taxon>
        <taxon>Cyanophyceae</taxon>
        <taxon>Desertifilales</taxon>
        <taxon>Desertifilaceae</taxon>
        <taxon>Roseofilum</taxon>
        <taxon>Roseofilum halophilum</taxon>
    </lineage>
</organism>
<dbReference type="InterPro" id="IPR003477">
    <property type="entry name" value="PemK-like"/>
</dbReference>
<keyword evidence="2" id="KW-1185">Reference proteome</keyword>
<comment type="caution">
    <text evidence="1">The sequence shown here is derived from an EMBL/GenBank/DDBJ whole genome shotgun (WGS) entry which is preliminary data.</text>
</comment>
<proteinExistence type="predicted"/>
<dbReference type="Pfam" id="PF02452">
    <property type="entry name" value="PemK_toxin"/>
    <property type="match status" value="1"/>
</dbReference>
<name>A0ABT7BG08_9CYAN</name>
<evidence type="ECO:0000313" key="2">
    <source>
        <dbReference type="Proteomes" id="UP001231370"/>
    </source>
</evidence>
<dbReference type="RefSeq" id="WP_283761432.1">
    <property type="nucleotide sequence ID" value="NZ_JAQPOK010000036.1"/>
</dbReference>
<sequence length="113" mass="12559">MQEADVVLTPIPQADGQIKNRPVILLRELPPYQDFLVCGVSTQLNQQVMGFDDIIASTDLDFITSGLRSDSLIRLGFLAVIPRQQILGSIGKISPERHQRLLKTLSDYLVNSP</sequence>
<accession>A0ABT7BG08</accession>
<dbReference type="Proteomes" id="UP001231370">
    <property type="component" value="Unassembled WGS sequence"/>
</dbReference>